<reference evidence="8" key="2">
    <citation type="journal article" date="2022" name="Elife">
        <title>Obligate sexual reproduction of a homothallic fungus closely related to the Cryptococcus pathogenic species complex.</title>
        <authorList>
            <person name="Passer A.R."/>
            <person name="Clancey S.A."/>
            <person name="Shea T."/>
            <person name="David-Palma M."/>
            <person name="Averette A.F."/>
            <person name="Boekhout T."/>
            <person name="Porcel B.M."/>
            <person name="Nowrousian M."/>
            <person name="Cuomo C.A."/>
            <person name="Sun S."/>
            <person name="Heitman J."/>
            <person name="Coelho M.A."/>
        </authorList>
    </citation>
    <scope>NUCLEOTIDE SEQUENCE</scope>
    <source>
        <strain evidence="8">CBS 7841</strain>
    </source>
</reference>
<keyword evidence="6" id="KW-0694">RNA-binding</keyword>
<dbReference type="VEuPathDB" id="FungiDB:L203_01726"/>
<evidence type="ECO:0000256" key="2">
    <source>
        <dbReference type="ARBA" id="ARBA00006562"/>
    </source>
</evidence>
<evidence type="ECO:0000256" key="4">
    <source>
        <dbReference type="ARBA" id="ARBA00044692"/>
    </source>
</evidence>
<dbReference type="GO" id="GO:0003723">
    <property type="term" value="F:RNA binding"/>
    <property type="evidence" value="ECO:0007669"/>
    <property type="project" value="UniProtKB-KW"/>
</dbReference>
<dbReference type="GO" id="GO:0005829">
    <property type="term" value="C:cytosol"/>
    <property type="evidence" value="ECO:0007669"/>
    <property type="project" value="TreeGrafter"/>
</dbReference>
<dbReference type="OrthoDB" id="5853397at2759"/>
<dbReference type="PANTHER" id="PTHR12395">
    <property type="entry name" value="DOM-3 RELATED"/>
    <property type="match status" value="1"/>
</dbReference>
<dbReference type="Proteomes" id="UP000094043">
    <property type="component" value="Chromosome 3"/>
</dbReference>
<dbReference type="Pfam" id="PF08652">
    <property type="entry name" value="RAI1"/>
    <property type="match status" value="1"/>
</dbReference>
<dbReference type="PANTHER" id="PTHR12395:SF9">
    <property type="entry name" value="DECAPPING AND EXORIBONUCLEASE PROTEIN"/>
    <property type="match status" value="1"/>
</dbReference>
<reference evidence="8" key="3">
    <citation type="submission" date="2024-01" db="EMBL/GenBank/DDBJ databases">
        <authorList>
            <person name="Coelho M.A."/>
            <person name="David-Palma M."/>
            <person name="Shea T."/>
            <person name="Sun S."/>
            <person name="Cuomo C.A."/>
            <person name="Heitman J."/>
        </authorList>
    </citation>
    <scope>NUCLEOTIDE SEQUENCE</scope>
    <source>
        <strain evidence="8">CBS 7841</strain>
    </source>
</reference>
<feature type="domain" description="RAI1-like" evidence="7">
    <location>
        <begin position="24"/>
        <end position="320"/>
    </location>
</feature>
<name>A0A1E3IQB5_9TREE</name>
<dbReference type="GO" id="GO:0000166">
    <property type="term" value="F:nucleotide binding"/>
    <property type="evidence" value="ECO:0007669"/>
    <property type="project" value="UniProtKB-KW"/>
</dbReference>
<dbReference type="RefSeq" id="XP_066068509.1">
    <property type="nucleotide sequence ID" value="XM_066212412.1"/>
</dbReference>
<dbReference type="EMBL" id="CP143786">
    <property type="protein sequence ID" value="WVN87809.1"/>
    <property type="molecule type" value="Genomic_DNA"/>
</dbReference>
<comment type="cofactor">
    <cofactor evidence="1 6">
        <name>a divalent metal cation</name>
        <dbReference type="ChEBI" id="CHEBI:60240"/>
    </cofactor>
</comment>
<accession>A0A1E3IQB5</accession>
<dbReference type="GO" id="GO:0034353">
    <property type="term" value="F:mRNA 5'-diphosphatase activity"/>
    <property type="evidence" value="ECO:0007669"/>
    <property type="project" value="TreeGrafter"/>
</dbReference>
<sequence length="388" mass="43192">MPNSIHFSIPKSFSSSIVPAYRLPHLIHTYSHLPSRAITHNDASMAYYSPAPIGCNLMEGFERRIEREDEDEHLDGLVESLEVMGRRAEKGERGGGIITWRGMLTRLLISPYERDGWEMTALALDGSVYLELWDPPEIKAKRKADQAAWEDQAYMGYSYESFSTIPVEGRPEDGPEGWGGDVNTNVQVRSVVRSAIGNIPLCMAGEVDCVKAMPGVPNPGLSSCIELKTNKVITNAKSDLIFHKKLLKHWAQSWLLGIPEVVVGFRTDAGTLASQETFETAKIPHLVAYQRPVPWSPNPCLHTLYSICSLLVAHVLPTDPLVTYPHIRGNPARVEATGSVLPPAVVWRLKFDPLTGFDLWVSGEVGVVDGRWGGVLKEEYVKWRMDLH</sequence>
<comment type="catalytic activity">
    <reaction evidence="4">
        <text>a 5'-end triphospho-ribonucleoside in mRNA + H2O = a 5'-end phospho-ribonucleoside in mRNA + diphosphate + H(+)</text>
        <dbReference type="Rhea" id="RHEA:78683"/>
        <dbReference type="Rhea" id="RHEA-COMP:15692"/>
        <dbReference type="Rhea" id="RHEA-COMP:17164"/>
        <dbReference type="ChEBI" id="CHEBI:15377"/>
        <dbReference type="ChEBI" id="CHEBI:15378"/>
        <dbReference type="ChEBI" id="CHEBI:33019"/>
        <dbReference type="ChEBI" id="CHEBI:138282"/>
        <dbReference type="ChEBI" id="CHEBI:167618"/>
    </reaction>
    <physiologicalReaction direction="left-to-right" evidence="4">
        <dbReference type="Rhea" id="RHEA:78684"/>
    </physiologicalReaction>
</comment>
<dbReference type="InterPro" id="IPR039039">
    <property type="entry name" value="RAI1-like_fam"/>
</dbReference>
<dbReference type="GO" id="GO:0004518">
    <property type="term" value="F:nuclease activity"/>
    <property type="evidence" value="ECO:0007669"/>
    <property type="project" value="UniProtKB-KW"/>
</dbReference>
<evidence type="ECO:0000256" key="6">
    <source>
        <dbReference type="RuleBase" id="RU367113"/>
    </source>
</evidence>
<dbReference type="GO" id="GO:0005634">
    <property type="term" value="C:nucleus"/>
    <property type="evidence" value="ECO:0007669"/>
    <property type="project" value="UniProtKB-SubCell"/>
</dbReference>
<keyword evidence="6" id="KW-0479">Metal-binding</keyword>
<evidence type="ECO:0000256" key="3">
    <source>
        <dbReference type="ARBA" id="ARBA00044676"/>
    </source>
</evidence>
<evidence type="ECO:0000256" key="1">
    <source>
        <dbReference type="ARBA" id="ARBA00001968"/>
    </source>
</evidence>
<comment type="subcellular location">
    <subcellularLocation>
        <location evidence="6">Nucleus</location>
    </subcellularLocation>
</comment>
<comment type="similarity">
    <text evidence="2 6">Belongs to the DXO/Dom3Z family.</text>
</comment>
<keyword evidence="9" id="KW-1185">Reference proteome</keyword>
<keyword evidence="6" id="KW-0378">Hydrolase</keyword>
<keyword evidence="6" id="KW-0539">Nucleus</keyword>
<comment type="catalytic activity">
    <reaction evidence="5">
        <text>a 5'-end NAD(+)-phospho-ribonucleoside in mRNA + H2O = a 5'-end phospho-ribonucleoside in mRNA + NAD(+) + H(+)</text>
        <dbReference type="Rhea" id="RHEA:60880"/>
        <dbReference type="Rhea" id="RHEA-COMP:15692"/>
        <dbReference type="Rhea" id="RHEA-COMP:15698"/>
        <dbReference type="ChEBI" id="CHEBI:15377"/>
        <dbReference type="ChEBI" id="CHEBI:15378"/>
        <dbReference type="ChEBI" id="CHEBI:57540"/>
        <dbReference type="ChEBI" id="CHEBI:138282"/>
        <dbReference type="ChEBI" id="CHEBI:144029"/>
    </reaction>
    <physiologicalReaction direction="left-to-right" evidence="5">
        <dbReference type="Rhea" id="RHEA:60881"/>
    </physiologicalReaction>
</comment>
<dbReference type="GO" id="GO:0046872">
    <property type="term" value="F:metal ion binding"/>
    <property type="evidence" value="ECO:0007669"/>
    <property type="project" value="UniProtKB-KW"/>
</dbReference>
<dbReference type="GeneID" id="91087215"/>
<dbReference type="GO" id="GO:0110155">
    <property type="term" value="P:NAD-cap decapping"/>
    <property type="evidence" value="ECO:0007669"/>
    <property type="project" value="TreeGrafter"/>
</dbReference>
<comment type="catalytic activity">
    <reaction evidence="3">
        <text>a 5'-end (N(7)-methyl 5'-triphosphoguanosine)-ribonucleoside-ribonucleotide in mRNA + H2O = a (N(7)-methyl 5'-triphosphoguanosine)-nucleoside + a 5'-end phospho-ribonucleoside in mRNA + H(+)</text>
        <dbReference type="Rhea" id="RHEA:66928"/>
        <dbReference type="Rhea" id="RHEA-COMP:15692"/>
        <dbReference type="Rhea" id="RHEA-COMP:17313"/>
        <dbReference type="ChEBI" id="CHEBI:15377"/>
        <dbReference type="ChEBI" id="CHEBI:15378"/>
        <dbReference type="ChEBI" id="CHEBI:138282"/>
        <dbReference type="ChEBI" id="CHEBI:172876"/>
        <dbReference type="ChEBI" id="CHEBI:172877"/>
    </reaction>
    <physiologicalReaction direction="left-to-right" evidence="3">
        <dbReference type="Rhea" id="RHEA:66929"/>
    </physiologicalReaction>
</comment>
<gene>
    <name evidence="8" type="ORF">L203_103004</name>
</gene>
<proteinExistence type="inferred from homology"/>
<keyword evidence="6" id="KW-0547">Nucleotide-binding</keyword>
<dbReference type="InterPro" id="IPR013961">
    <property type="entry name" value="RAI1"/>
</dbReference>
<organism evidence="8 9">
    <name type="scientific">Cryptococcus depauperatus CBS 7841</name>
    <dbReference type="NCBI Taxonomy" id="1295531"/>
    <lineage>
        <taxon>Eukaryota</taxon>
        <taxon>Fungi</taxon>
        <taxon>Dikarya</taxon>
        <taxon>Basidiomycota</taxon>
        <taxon>Agaricomycotina</taxon>
        <taxon>Tremellomycetes</taxon>
        <taxon>Tremellales</taxon>
        <taxon>Cryptococcaceae</taxon>
        <taxon>Cryptococcus</taxon>
    </lineage>
</organism>
<dbReference type="AlphaFoldDB" id="A0A1E3IQB5"/>
<dbReference type="KEGG" id="cdep:91087215"/>
<evidence type="ECO:0000313" key="8">
    <source>
        <dbReference type="EMBL" id="WVN87809.1"/>
    </source>
</evidence>
<reference evidence="8" key="1">
    <citation type="submission" date="2016-06" db="EMBL/GenBank/DDBJ databases">
        <authorList>
            <person name="Cuomo C."/>
            <person name="Litvintseva A."/>
            <person name="Heitman J."/>
            <person name="Chen Y."/>
            <person name="Sun S."/>
            <person name="Springer D."/>
            <person name="Dromer F."/>
            <person name="Young S."/>
            <person name="Zeng Q."/>
            <person name="Chapman S."/>
            <person name="Gujja S."/>
            <person name="Saif S."/>
            <person name="Birren B."/>
        </authorList>
    </citation>
    <scope>NUCLEOTIDE SEQUENCE</scope>
    <source>
        <strain evidence="8">CBS 7841</strain>
    </source>
</reference>
<protein>
    <recommendedName>
        <fullName evidence="6">Decapping nuclease</fullName>
        <ecNumber evidence="6">3.6.1.-</ecNumber>
    </recommendedName>
</protein>
<evidence type="ECO:0000256" key="5">
    <source>
        <dbReference type="ARBA" id="ARBA00048124"/>
    </source>
</evidence>
<comment type="function">
    <text evidence="6">Decapping enzyme for NAD-capped RNAs: specifically hydrolyzes the nicotinamide adenine dinucleotide (NAD) cap from a subset of RNAs by removing the entire NAD moiety from the 5'-end of an NAD-capped RNA.</text>
</comment>
<dbReference type="GO" id="GO:0000956">
    <property type="term" value="P:nuclear-transcribed mRNA catabolic process"/>
    <property type="evidence" value="ECO:0007669"/>
    <property type="project" value="TreeGrafter"/>
</dbReference>
<evidence type="ECO:0000259" key="7">
    <source>
        <dbReference type="Pfam" id="PF08652"/>
    </source>
</evidence>
<evidence type="ECO:0000313" key="9">
    <source>
        <dbReference type="Proteomes" id="UP000094043"/>
    </source>
</evidence>
<keyword evidence="6" id="KW-0540">Nuclease</keyword>
<dbReference type="EC" id="3.6.1.-" evidence="6"/>